<evidence type="ECO:0000256" key="5">
    <source>
        <dbReference type="ARBA" id="ARBA00022827"/>
    </source>
</evidence>
<dbReference type="SUPFAM" id="SSF55103">
    <property type="entry name" value="FAD-linked oxidases, C-terminal domain"/>
    <property type="match status" value="1"/>
</dbReference>
<dbReference type="EMBL" id="AUSU01001808">
    <property type="protein sequence ID" value="EPS70139.1"/>
    <property type="molecule type" value="Genomic_DNA"/>
</dbReference>
<dbReference type="AlphaFoldDB" id="S8CSA3"/>
<dbReference type="InterPro" id="IPR016167">
    <property type="entry name" value="FAD-bd_PCMH_sub1"/>
</dbReference>
<dbReference type="SUPFAM" id="SSF56176">
    <property type="entry name" value="FAD-binding/transporter-associated domain-like"/>
    <property type="match status" value="1"/>
</dbReference>
<evidence type="ECO:0000259" key="8">
    <source>
        <dbReference type="PROSITE" id="PS51387"/>
    </source>
</evidence>
<proteinExistence type="inferred from homology"/>
<evidence type="ECO:0000256" key="7">
    <source>
        <dbReference type="ARBA" id="ARBA00048224"/>
    </source>
</evidence>
<accession>S8CSA3</accession>
<dbReference type="Proteomes" id="UP000015453">
    <property type="component" value="Unassembled WGS sequence"/>
</dbReference>
<dbReference type="GO" id="GO:0071949">
    <property type="term" value="F:FAD binding"/>
    <property type="evidence" value="ECO:0007669"/>
    <property type="project" value="InterPro"/>
</dbReference>
<dbReference type="OrthoDB" id="415825at2759"/>
<dbReference type="InterPro" id="IPR006093">
    <property type="entry name" value="Oxy_OxRdtase_FAD_BS"/>
</dbReference>
<feature type="non-terminal residue" evidence="9">
    <location>
        <position position="1"/>
    </location>
</feature>
<dbReference type="InterPro" id="IPR016169">
    <property type="entry name" value="FAD-bd_PCMH_sub2"/>
</dbReference>
<evidence type="ECO:0000313" key="10">
    <source>
        <dbReference type="Proteomes" id="UP000015453"/>
    </source>
</evidence>
<dbReference type="InterPro" id="IPR016170">
    <property type="entry name" value="Cytok_DH_C_sf"/>
</dbReference>
<dbReference type="Gene3D" id="3.30.43.10">
    <property type="entry name" value="Uridine Diphospho-n-acetylenolpyruvylglucosamine Reductase, domain 2"/>
    <property type="match status" value="1"/>
</dbReference>
<dbReference type="InterPro" id="IPR016166">
    <property type="entry name" value="FAD-bd_PCMH"/>
</dbReference>
<reference evidence="9 10" key="1">
    <citation type="journal article" date="2013" name="BMC Genomics">
        <title>The miniature genome of a carnivorous plant Genlisea aurea contains a low number of genes and short non-coding sequences.</title>
        <authorList>
            <person name="Leushkin E.V."/>
            <person name="Sutormin R.A."/>
            <person name="Nabieva E.R."/>
            <person name="Penin A.A."/>
            <person name="Kondrashov A.S."/>
            <person name="Logacheva M.D."/>
        </authorList>
    </citation>
    <scope>NUCLEOTIDE SEQUENCE [LARGE SCALE GENOMIC DNA]</scope>
</reference>
<dbReference type="PANTHER" id="PTHR13878">
    <property type="entry name" value="GULONOLACTONE OXIDASE"/>
    <property type="match status" value="1"/>
</dbReference>
<dbReference type="InterPro" id="IPR015345">
    <property type="entry name" value="Cytokinin_DH_FAD/cytokin-bd"/>
</dbReference>
<keyword evidence="10" id="KW-1185">Reference proteome</keyword>
<name>S8CSA3_9LAMI</name>
<dbReference type="InterPro" id="IPR006094">
    <property type="entry name" value="Oxid_FAD_bind_N"/>
</dbReference>
<dbReference type="PANTHER" id="PTHR13878:SF127">
    <property type="entry name" value="CYTOKININ DEHYDROGENASE 3"/>
    <property type="match status" value="1"/>
</dbReference>
<dbReference type="Pfam" id="PF01565">
    <property type="entry name" value="FAD_binding_4"/>
    <property type="match status" value="1"/>
</dbReference>
<protein>
    <recommendedName>
        <fullName evidence="3">cytokinin dehydrogenase</fullName>
        <ecNumber evidence="3">1.5.99.12</ecNumber>
    </recommendedName>
</protein>
<comment type="similarity">
    <text evidence="2">Belongs to the oxygen-dependent FAD-linked oxidoreductase family.</text>
</comment>
<comment type="caution">
    <text evidence="9">The sequence shown here is derived from an EMBL/GenBank/DDBJ whole genome shotgun (WGS) entry which is preliminary data.</text>
</comment>
<organism evidence="9 10">
    <name type="scientific">Genlisea aurea</name>
    <dbReference type="NCBI Taxonomy" id="192259"/>
    <lineage>
        <taxon>Eukaryota</taxon>
        <taxon>Viridiplantae</taxon>
        <taxon>Streptophyta</taxon>
        <taxon>Embryophyta</taxon>
        <taxon>Tracheophyta</taxon>
        <taxon>Spermatophyta</taxon>
        <taxon>Magnoliopsida</taxon>
        <taxon>eudicotyledons</taxon>
        <taxon>Gunneridae</taxon>
        <taxon>Pentapetalae</taxon>
        <taxon>asterids</taxon>
        <taxon>lamiids</taxon>
        <taxon>Lamiales</taxon>
        <taxon>Lentibulariaceae</taxon>
        <taxon>Genlisea</taxon>
    </lineage>
</organism>
<dbReference type="InterPro" id="IPR050432">
    <property type="entry name" value="FAD-linked_Oxidoreductases_BP"/>
</dbReference>
<feature type="domain" description="FAD-binding PCMH-type" evidence="8">
    <location>
        <begin position="20"/>
        <end position="195"/>
    </location>
</feature>
<comment type="cofactor">
    <cofactor evidence="1">
        <name>FAD</name>
        <dbReference type="ChEBI" id="CHEBI:57692"/>
    </cofactor>
</comment>
<dbReference type="InterPro" id="IPR036318">
    <property type="entry name" value="FAD-bd_PCMH-like_sf"/>
</dbReference>
<evidence type="ECO:0000256" key="6">
    <source>
        <dbReference type="ARBA" id="ARBA00023002"/>
    </source>
</evidence>
<dbReference type="Gene3D" id="3.30.465.10">
    <property type="match status" value="1"/>
</dbReference>
<evidence type="ECO:0000256" key="2">
    <source>
        <dbReference type="ARBA" id="ARBA00005466"/>
    </source>
</evidence>
<dbReference type="Gene3D" id="3.40.462.10">
    <property type="entry name" value="FAD-linked oxidases, C-terminal domain"/>
    <property type="match status" value="1"/>
</dbReference>
<feature type="non-terminal residue" evidence="9">
    <location>
        <position position="478"/>
    </location>
</feature>
<evidence type="ECO:0000256" key="1">
    <source>
        <dbReference type="ARBA" id="ARBA00001974"/>
    </source>
</evidence>
<sequence length="478" mass="53056">RLHTDTDSLSRASADYGNLIRETPSAVLRPSSLDDILTLLEFSNNCSAPFHVSPRGRGHSVRGQAAAGGGAVVVDMASLGSPISVDASGGYVDVGGDRTWDEVLRAAVREGVAPGSWTDYLHLSVGGTLSNGGISGQSFRYGPQISNVLEMDVITGNGELVTCSPERNSDLFYAVLGGLGQFGIITRARIPVQPAPTRAKWVRLIYNDFRNFTKDQEHLISTTTNVPNYVEGSIITSHSPANNWRSSYYSPTQLSKIASLLRETPTGLLYSIEIVMYDGGDRDLESLLRNLDFVPGMAFVKDVGFVDFLSRVGNGAAEEEDVSHPWMNLFVPKSGLMEFYDGVFVDVIAAHRHATTTPFGPILFYPLRRNKWDDRMSAVTPPEEIFYALGLLHSSRGQREAAIFDRVNAKIMEFCNKRGIETKQYLPYYKSPANWAAHYGQKWEDFQRRKKTFDPNRILSPGHFIFNPRDEQEEGDVW</sequence>
<dbReference type="Pfam" id="PF09265">
    <property type="entry name" value="Cytokin-bind"/>
    <property type="match status" value="1"/>
</dbReference>
<dbReference type="EC" id="1.5.99.12" evidence="3"/>
<evidence type="ECO:0000256" key="4">
    <source>
        <dbReference type="ARBA" id="ARBA00022630"/>
    </source>
</evidence>
<keyword evidence="5" id="KW-0274">FAD</keyword>
<dbReference type="PROSITE" id="PS00862">
    <property type="entry name" value="OX2_COVAL_FAD"/>
    <property type="match status" value="1"/>
</dbReference>
<keyword evidence="6" id="KW-0560">Oxidoreductase</keyword>
<evidence type="ECO:0000313" key="9">
    <source>
        <dbReference type="EMBL" id="EPS70139.1"/>
    </source>
</evidence>
<evidence type="ECO:0000256" key="3">
    <source>
        <dbReference type="ARBA" id="ARBA00011928"/>
    </source>
</evidence>
<dbReference type="GO" id="GO:0009690">
    <property type="term" value="P:cytokinin metabolic process"/>
    <property type="evidence" value="ECO:0007669"/>
    <property type="project" value="InterPro"/>
</dbReference>
<dbReference type="GO" id="GO:0019139">
    <property type="term" value="F:cytokinin dehydrogenase activity"/>
    <property type="evidence" value="ECO:0007669"/>
    <property type="project" value="UniProtKB-EC"/>
</dbReference>
<dbReference type="InterPro" id="IPR016164">
    <property type="entry name" value="FAD-linked_Oxase-like_C"/>
</dbReference>
<comment type="catalytic activity">
    <reaction evidence="7">
        <text>N(6)-dimethylallyladenine + A + H2O = 3-methyl-2-butenal + adenine + AH2</text>
        <dbReference type="Rhea" id="RHEA:13625"/>
        <dbReference type="ChEBI" id="CHEBI:13193"/>
        <dbReference type="ChEBI" id="CHEBI:15377"/>
        <dbReference type="ChEBI" id="CHEBI:15825"/>
        <dbReference type="ChEBI" id="CHEBI:16708"/>
        <dbReference type="ChEBI" id="CHEBI:17499"/>
        <dbReference type="ChEBI" id="CHEBI:17660"/>
        <dbReference type="EC" id="1.5.99.12"/>
    </reaction>
</comment>
<keyword evidence="4" id="KW-0285">Flavoprotein</keyword>
<gene>
    <name evidence="9" type="ORF">M569_04624</name>
</gene>
<dbReference type="PROSITE" id="PS51387">
    <property type="entry name" value="FAD_PCMH"/>
    <property type="match status" value="1"/>
</dbReference>